<reference evidence="1 2" key="1">
    <citation type="submission" date="2024-04" db="EMBL/GenBank/DDBJ databases">
        <authorList>
            <person name="Waldvogel A.-M."/>
            <person name="Schoenle A."/>
        </authorList>
    </citation>
    <scope>NUCLEOTIDE SEQUENCE [LARGE SCALE GENOMIC DNA]</scope>
</reference>
<proteinExistence type="predicted"/>
<name>A0AAV2LKA0_KNICA</name>
<organism evidence="1 2">
    <name type="scientific">Knipowitschia caucasica</name>
    <name type="common">Caucasian dwarf goby</name>
    <name type="synonym">Pomatoschistus caucasicus</name>
    <dbReference type="NCBI Taxonomy" id="637954"/>
    <lineage>
        <taxon>Eukaryota</taxon>
        <taxon>Metazoa</taxon>
        <taxon>Chordata</taxon>
        <taxon>Craniata</taxon>
        <taxon>Vertebrata</taxon>
        <taxon>Euteleostomi</taxon>
        <taxon>Actinopterygii</taxon>
        <taxon>Neopterygii</taxon>
        <taxon>Teleostei</taxon>
        <taxon>Neoteleostei</taxon>
        <taxon>Acanthomorphata</taxon>
        <taxon>Gobiaria</taxon>
        <taxon>Gobiiformes</taxon>
        <taxon>Gobioidei</taxon>
        <taxon>Gobiidae</taxon>
        <taxon>Gobiinae</taxon>
        <taxon>Knipowitschia</taxon>
    </lineage>
</organism>
<keyword evidence="2" id="KW-1185">Reference proteome</keyword>
<dbReference type="Proteomes" id="UP001497482">
    <property type="component" value="Chromosome 3"/>
</dbReference>
<evidence type="ECO:0000313" key="2">
    <source>
        <dbReference type="Proteomes" id="UP001497482"/>
    </source>
</evidence>
<protein>
    <submittedName>
        <fullName evidence="1">Uncharacterized protein</fullName>
    </submittedName>
</protein>
<gene>
    <name evidence="1" type="ORF">KC01_LOCUS29496</name>
</gene>
<evidence type="ECO:0000313" key="1">
    <source>
        <dbReference type="EMBL" id="CAL1601555.1"/>
    </source>
</evidence>
<dbReference type="EMBL" id="OZ035825">
    <property type="protein sequence ID" value="CAL1601555.1"/>
    <property type="molecule type" value="Genomic_DNA"/>
</dbReference>
<dbReference type="AlphaFoldDB" id="A0AAV2LKA0"/>
<accession>A0AAV2LKA0</accession>
<sequence length="70" mass="7854">MTALANSSRLHTTDLAAQTVCRGCFWTGSYLSTCWYRSWFLQDSEHACTSLNQACKTPISGTTKRFAITR</sequence>